<evidence type="ECO:0000256" key="8">
    <source>
        <dbReference type="ARBA" id="ARBA00035112"/>
    </source>
</evidence>
<evidence type="ECO:0000256" key="13">
    <source>
        <dbReference type="SAM" id="Phobius"/>
    </source>
</evidence>
<evidence type="ECO:0000313" key="14">
    <source>
        <dbReference type="EMBL" id="OSX63894.1"/>
    </source>
</evidence>
<dbReference type="GO" id="GO:0004571">
    <property type="term" value="F:mannosyl-oligosaccharide 1,2-alpha-mannosidase activity"/>
    <property type="evidence" value="ECO:0007669"/>
    <property type="project" value="UniProtKB-EC"/>
</dbReference>
<evidence type="ECO:0000256" key="2">
    <source>
        <dbReference type="ARBA" id="ARBA00004922"/>
    </source>
</evidence>
<evidence type="ECO:0000313" key="15">
    <source>
        <dbReference type="Proteomes" id="UP000194127"/>
    </source>
</evidence>
<dbReference type="GO" id="GO:0016020">
    <property type="term" value="C:membrane"/>
    <property type="evidence" value="ECO:0007669"/>
    <property type="project" value="InterPro"/>
</dbReference>
<evidence type="ECO:0000256" key="11">
    <source>
        <dbReference type="PIRSR" id="PIRSR601382-3"/>
    </source>
</evidence>
<evidence type="ECO:0000256" key="4">
    <source>
        <dbReference type="ARBA" id="ARBA00022723"/>
    </source>
</evidence>
<evidence type="ECO:0000256" key="5">
    <source>
        <dbReference type="ARBA" id="ARBA00022801"/>
    </source>
</evidence>
<reference evidence="14 15" key="1">
    <citation type="submission" date="2017-04" db="EMBL/GenBank/DDBJ databases">
        <title>Genome Sequence of the Model Brown-Rot Fungus Postia placenta SB12.</title>
        <authorList>
            <consortium name="DOE Joint Genome Institute"/>
            <person name="Gaskell J."/>
            <person name="Kersten P."/>
            <person name="Larrondo L.F."/>
            <person name="Canessa P."/>
            <person name="Martinez D."/>
            <person name="Hibbett D."/>
            <person name="Schmoll M."/>
            <person name="Kubicek C.P."/>
            <person name="Martinez A.T."/>
            <person name="Yadav J."/>
            <person name="Master E."/>
            <person name="Magnuson J.K."/>
            <person name="James T."/>
            <person name="Yaver D."/>
            <person name="Berka R."/>
            <person name="Labutti K."/>
            <person name="Lipzen A."/>
            <person name="Aerts A."/>
            <person name="Barry K."/>
            <person name="Henrissat B."/>
            <person name="Blanchette R."/>
            <person name="Grigoriev I."/>
            <person name="Cullen D."/>
        </authorList>
    </citation>
    <scope>NUCLEOTIDE SEQUENCE [LARGE SCALE GENOMIC DNA]</scope>
    <source>
        <strain evidence="14 15">MAD-698-R-SB12</strain>
    </source>
</reference>
<organism evidence="14 15">
    <name type="scientific">Postia placenta MAD-698-R-SB12</name>
    <dbReference type="NCBI Taxonomy" id="670580"/>
    <lineage>
        <taxon>Eukaryota</taxon>
        <taxon>Fungi</taxon>
        <taxon>Dikarya</taxon>
        <taxon>Basidiomycota</taxon>
        <taxon>Agaricomycotina</taxon>
        <taxon>Agaricomycetes</taxon>
        <taxon>Polyporales</taxon>
        <taxon>Adustoporiaceae</taxon>
        <taxon>Rhodonia</taxon>
    </lineage>
</organism>
<evidence type="ECO:0000256" key="3">
    <source>
        <dbReference type="ARBA" id="ARBA00007658"/>
    </source>
</evidence>
<keyword evidence="5 12" id="KW-0378">Hydrolase</keyword>
<dbReference type="Proteomes" id="UP000194127">
    <property type="component" value="Unassembled WGS sequence"/>
</dbReference>
<dbReference type="EMBL" id="KZ110594">
    <property type="protein sequence ID" value="OSX63894.1"/>
    <property type="molecule type" value="Genomic_DNA"/>
</dbReference>
<dbReference type="GO" id="GO:0005783">
    <property type="term" value="C:endoplasmic reticulum"/>
    <property type="evidence" value="ECO:0007669"/>
    <property type="project" value="TreeGrafter"/>
</dbReference>
<dbReference type="GeneID" id="36329812"/>
<keyword evidence="4" id="KW-0479">Metal-binding</keyword>
<dbReference type="InterPro" id="IPR021765">
    <property type="entry name" value="UstYa-like"/>
</dbReference>
<evidence type="ECO:0000256" key="10">
    <source>
        <dbReference type="ARBA" id="ARBA00048605"/>
    </source>
</evidence>
<proteinExistence type="inferred from homology"/>
<comment type="catalytic activity">
    <reaction evidence="9">
        <text>N(4)-(alpha-D-Man-(1-&gt;2)-alpha-D-Man-(1-&gt;2)-alpha-D-Man-(1-&gt;3)-[alpha-D-Man-(1-&gt;3)-[alpha-D-Man-(1-&gt;2)-alpha-D-Man-(1-&gt;6)]-alpha-D-Man-(1-&gt;6)]-beta-D-Man-(1-&gt;4)-beta-D-GlcNAc-(1-&gt;4)-beta-D-GlcNAc)-L-asparaginyl-[protein] (N-glucan mannose isomer 8A1,2,3B1,3) + 3 H2O = N(4)-(alpha-D-Man-(1-&gt;3)-[alpha-D-Man-(1-&gt;3)-[alpha-D-Man-(1-&gt;6)]-alpha-D-Man-(1-&gt;6)]-beta-D-Man-(1-&gt;4)-beta-D-GlcNAc-(1-&gt;4)-beta-D-GlcNAc)-L-asparaginyl-[protein] (N-glucan mannose isomer 5A1,2) + 3 beta-D-mannose</text>
        <dbReference type="Rhea" id="RHEA:56028"/>
        <dbReference type="Rhea" id="RHEA-COMP:14358"/>
        <dbReference type="Rhea" id="RHEA-COMP:14367"/>
        <dbReference type="ChEBI" id="CHEBI:15377"/>
        <dbReference type="ChEBI" id="CHEBI:28563"/>
        <dbReference type="ChEBI" id="CHEBI:59087"/>
        <dbReference type="ChEBI" id="CHEBI:60628"/>
        <dbReference type="EC" id="3.2.1.113"/>
    </reaction>
</comment>
<dbReference type="InterPro" id="IPR036026">
    <property type="entry name" value="Seven-hairpin_glycosidases"/>
</dbReference>
<dbReference type="Gene3D" id="3.80.10.10">
    <property type="entry name" value="Ribonuclease Inhibitor"/>
    <property type="match status" value="1"/>
</dbReference>
<feature type="transmembrane region" description="Helical" evidence="13">
    <location>
        <begin position="21"/>
        <end position="41"/>
    </location>
</feature>
<comment type="catalytic activity">
    <reaction evidence="10">
        <text>N(4)-(alpha-D-Man-(1-&gt;2)-alpha-D-Man-(1-&gt;2)-alpha-D-Man-(1-&gt;3)-[alpha-D-Man-(1-&gt;2)-alpha-D-Man-(1-&gt;3)-[alpha-D-Man-(1-&gt;2)-alpha-D-Man-(1-&gt;6)]-alpha-D-Man-(1-&gt;6)]-beta-D-Man-(1-&gt;4)-beta-D-GlcNAc-(1-&gt;4)-beta-D-GlcNAc)-L-asparaginyl-[protein] (N-glucan mannose isomer 9A1,2,3B1,2,3) + 4 H2O = N(4)-(alpha-D-Man-(1-&gt;3)-[alpha-D-Man-(1-&gt;3)-[alpha-D-Man-(1-&gt;6)]-alpha-D-Man-(1-&gt;6)]-beta-D-Man-(1-&gt;4)-beta-D-GlcNAc-(1-&gt;4)-beta-D-GlcNAc)-L-asparaginyl-[protein] (N-glucan mannose isomer 5A1,2) + 4 beta-D-mannose</text>
        <dbReference type="Rhea" id="RHEA:56008"/>
        <dbReference type="Rhea" id="RHEA-COMP:14356"/>
        <dbReference type="Rhea" id="RHEA-COMP:14367"/>
        <dbReference type="ChEBI" id="CHEBI:15377"/>
        <dbReference type="ChEBI" id="CHEBI:28563"/>
        <dbReference type="ChEBI" id="CHEBI:59087"/>
        <dbReference type="ChEBI" id="CHEBI:139493"/>
        <dbReference type="EC" id="3.2.1.113"/>
    </reaction>
</comment>
<keyword evidence="7 11" id="KW-1015">Disulfide bond</keyword>
<keyword evidence="13" id="KW-0472">Membrane</keyword>
<keyword evidence="15" id="KW-1185">Reference proteome</keyword>
<comment type="similarity">
    <text evidence="3 12">Belongs to the glycosyl hydrolase 47 family.</text>
</comment>
<dbReference type="RefSeq" id="XP_024340688.1">
    <property type="nucleotide sequence ID" value="XM_024484863.1"/>
</dbReference>
<sequence length="1298" mass="145701">MTDTTRGAYRQLKNDDGLMEGLLGKHVVVVICLVSIGFLLLRPPSEQQCARRLSAYSTAIDAVEYRDIKFNSSVKHQSVYKGEPNPELDRAWAGLVLGTGLTSISDAILQKLGKSGQPSLVKFLDEDGGGYMATMEVSHQLHCLNLLRKSTYFDYYSSKDALFGNGPMYRQHLDHCTEILRQQLMCTADVGLITYNWVKGYKQPFPDFNTWHKCRDLDKLITLTVAAILRAIHPTADAVFKLEYGSESRFLALPLLRPAASPMAGMFRSLLARQSVLSARGNTARPSGRLCSRLESEADRIQPDKLTWGQPVLRASLRSRYLISSPVNDAYLDAHAHMNFDKICDFLLADISDRLHWVRDLTLARDIFGSGFKSRWYNLEDGENVNLNWVPVFLEVLQLANNLRRLSISGTEVLLKTEPAIGDAFVALPELTSLELNHAGSHTIRMLARLQSTVRHLIVHHDTASDTGRTFYEYLTHGVTFPGVETIEFGDLDSELYPLTTKLYLDRQWPNVRHLTLSQGCFISLSTCTRLFPGIRSLHLKSAPGYDPHGVLLWPNLDLVRVQGGNPNSLTVISCPVHYLKLRDDSGEWYKSPRILKVIQAPSPVVLSIRARAPLNDLSFWIALLQCAPRLRCLDIIMIYDDTVKDRLCKWIEDISDAFASSRLLCIRIRIHDRFCELSDIHFLLPSLEHFARVVHPLQYLAFGLGNLDYLSKARLGRFRGKTWWWRVSICEEGRSIEAILRESGKHILAAIRSADFGDGKNLDGMNFVRPSERRCLTDRSGGDGCIMVSAAGAPSASPRAGQLLLVPSHLSLLRPNSVDNSSCLLRPPFRGSKKWNARTDAVRQAYLHAYAGYKKFAGTSDELLPLSDGSVNNFNGWGVTLIDGLDTMWIMGLHEEFYEAIPIVANMTFAQDTKSYAPFFETVIRYLGGLLSAYALSGEPILLTRADDLGRMLLPALNTTSGLPMYAVNTVTGETREGWTHGTVLWAEALSCQLEYKYLAHLTGRREYFEDVERIMDIMRDAQVTNGMFPTRWNLSKGTPMNSHFSVGAFADSAHEYLLKQWLLTSKSEPKARDLYLRAATSIIESLLYITPNRNLLYVTDTTGGSPSHTFEHLSCFLPGLLALGAHTLGLPPHEREVHAWAARGLAYTCWITYADQASGLGPDEVRMEAIRKSEENPHGGLWVHHLDRWILAGRQGGVPPGLVEVPTQPRGHRDYSSRKAGYYLRPEAVESFYIMWRTTGDEVWRERGWAVFQAIEREAKTDSGYASLLSVDESPASLKNEMPRARGVFSFFMAET</sequence>
<dbReference type="Pfam" id="PF11807">
    <property type="entry name" value="UstYa"/>
    <property type="match status" value="1"/>
</dbReference>
<dbReference type="STRING" id="670580.A0A1X6N5L4"/>
<dbReference type="InterPro" id="IPR050749">
    <property type="entry name" value="Glycosyl_Hydrolase_47"/>
</dbReference>
<dbReference type="PRINTS" id="PR00747">
    <property type="entry name" value="GLYHDRLASE47"/>
</dbReference>
<name>A0A1X6N5L4_9APHY</name>
<keyword evidence="13" id="KW-1133">Transmembrane helix</keyword>
<keyword evidence="13" id="KW-0812">Transmembrane</keyword>
<evidence type="ECO:0000256" key="9">
    <source>
        <dbReference type="ARBA" id="ARBA00047669"/>
    </source>
</evidence>
<keyword evidence="6" id="KW-0106">Calcium</keyword>
<dbReference type="EC" id="3.2.1.-" evidence="12"/>
<accession>A0A1X6N5L4</accession>
<evidence type="ECO:0000256" key="6">
    <source>
        <dbReference type="ARBA" id="ARBA00022837"/>
    </source>
</evidence>
<comment type="similarity">
    <text evidence="8">Belongs to the ustYa family.</text>
</comment>
<dbReference type="OrthoDB" id="3259168at2759"/>
<gene>
    <name evidence="14" type="ORF">POSPLADRAFT_1138061</name>
</gene>
<dbReference type="GO" id="GO:0005509">
    <property type="term" value="F:calcium ion binding"/>
    <property type="evidence" value="ECO:0007669"/>
    <property type="project" value="InterPro"/>
</dbReference>
<comment type="pathway">
    <text evidence="2">Protein modification; protein glycosylation.</text>
</comment>
<dbReference type="Pfam" id="PF01532">
    <property type="entry name" value="Glyco_hydro_47"/>
    <property type="match status" value="1"/>
</dbReference>
<evidence type="ECO:0000256" key="12">
    <source>
        <dbReference type="RuleBase" id="RU361193"/>
    </source>
</evidence>
<evidence type="ECO:0000256" key="7">
    <source>
        <dbReference type="ARBA" id="ARBA00023157"/>
    </source>
</evidence>
<keyword evidence="12" id="KW-0326">Glycosidase</keyword>
<dbReference type="Gene3D" id="1.50.10.10">
    <property type="match status" value="1"/>
</dbReference>
<dbReference type="GO" id="GO:0005975">
    <property type="term" value="P:carbohydrate metabolic process"/>
    <property type="evidence" value="ECO:0007669"/>
    <property type="project" value="InterPro"/>
</dbReference>
<protein>
    <recommendedName>
        <fullName evidence="12">alpha-1,2-Mannosidase</fullName>
        <ecNumber evidence="12">3.2.1.-</ecNumber>
    </recommendedName>
</protein>
<feature type="disulfide bond" evidence="11">
    <location>
        <begin position="1117"/>
        <end position="1151"/>
    </location>
</feature>
<dbReference type="InterPro" id="IPR001382">
    <property type="entry name" value="Glyco_hydro_47"/>
</dbReference>
<dbReference type="PANTHER" id="PTHR11742">
    <property type="entry name" value="MANNOSYL-OLIGOSACCHARIDE ALPHA-1,2-MANNOSIDASE-RELATED"/>
    <property type="match status" value="1"/>
</dbReference>
<comment type="cofactor">
    <cofactor evidence="1">
        <name>Ca(2+)</name>
        <dbReference type="ChEBI" id="CHEBI:29108"/>
    </cofactor>
</comment>
<evidence type="ECO:0000256" key="1">
    <source>
        <dbReference type="ARBA" id="ARBA00001913"/>
    </source>
</evidence>
<dbReference type="InterPro" id="IPR032675">
    <property type="entry name" value="LRR_dom_sf"/>
</dbReference>
<dbReference type="PANTHER" id="PTHR11742:SF55">
    <property type="entry name" value="ENDOPLASMIC RETICULUM MANNOSYL-OLIGOSACCHARIDE 1,2-ALPHA-MANNOSIDASE"/>
    <property type="match status" value="1"/>
</dbReference>
<dbReference type="SUPFAM" id="SSF48225">
    <property type="entry name" value="Seven-hairpin glycosidases"/>
    <property type="match status" value="1"/>
</dbReference>
<dbReference type="InterPro" id="IPR012341">
    <property type="entry name" value="6hp_glycosidase-like_sf"/>
</dbReference>
<dbReference type="GO" id="GO:0043386">
    <property type="term" value="P:mycotoxin biosynthetic process"/>
    <property type="evidence" value="ECO:0007669"/>
    <property type="project" value="InterPro"/>
</dbReference>
<dbReference type="GO" id="GO:0036503">
    <property type="term" value="P:ERAD pathway"/>
    <property type="evidence" value="ECO:0007669"/>
    <property type="project" value="UniProtKB-ARBA"/>
</dbReference>